<gene>
    <name evidence="2" type="primary">Acey_s0131.g1632</name>
    <name evidence="2" type="ORF">Y032_0131g1632</name>
</gene>
<protein>
    <submittedName>
        <fullName evidence="2">Uncharacterized protein</fullName>
    </submittedName>
</protein>
<evidence type="ECO:0000313" key="3">
    <source>
        <dbReference type="Proteomes" id="UP000024635"/>
    </source>
</evidence>
<sequence>MLLLATHEVVIFLYWSTFRRLRLRQSLEKSNRSVKVFGQTPSQPDTDPDYARKPRITRAATLLPLHKSVDLLRSSTTTEHVRLGNSMRHSAISHISS</sequence>
<name>A0A016T637_9BILA</name>
<evidence type="ECO:0000256" key="1">
    <source>
        <dbReference type="SAM" id="MobiDB-lite"/>
    </source>
</evidence>
<reference evidence="3" key="1">
    <citation type="journal article" date="2015" name="Nat. Genet.">
        <title>The genome and transcriptome of the zoonotic hookworm Ancylostoma ceylanicum identify infection-specific gene families.</title>
        <authorList>
            <person name="Schwarz E.M."/>
            <person name="Hu Y."/>
            <person name="Antoshechkin I."/>
            <person name="Miller M.M."/>
            <person name="Sternberg P.W."/>
            <person name="Aroian R.V."/>
        </authorList>
    </citation>
    <scope>NUCLEOTIDE SEQUENCE</scope>
    <source>
        <strain evidence="3">HY135</strain>
    </source>
</reference>
<comment type="caution">
    <text evidence="2">The sequence shown here is derived from an EMBL/GenBank/DDBJ whole genome shotgun (WGS) entry which is preliminary data.</text>
</comment>
<accession>A0A016T637</accession>
<proteinExistence type="predicted"/>
<evidence type="ECO:0000313" key="2">
    <source>
        <dbReference type="EMBL" id="EYB98448.1"/>
    </source>
</evidence>
<dbReference type="Proteomes" id="UP000024635">
    <property type="component" value="Unassembled WGS sequence"/>
</dbReference>
<keyword evidence="3" id="KW-1185">Reference proteome</keyword>
<feature type="region of interest" description="Disordered" evidence="1">
    <location>
        <begin position="30"/>
        <end position="51"/>
    </location>
</feature>
<dbReference type="EMBL" id="JARK01001467">
    <property type="protein sequence ID" value="EYB98448.1"/>
    <property type="molecule type" value="Genomic_DNA"/>
</dbReference>
<organism evidence="2 3">
    <name type="scientific">Ancylostoma ceylanicum</name>
    <dbReference type="NCBI Taxonomy" id="53326"/>
    <lineage>
        <taxon>Eukaryota</taxon>
        <taxon>Metazoa</taxon>
        <taxon>Ecdysozoa</taxon>
        <taxon>Nematoda</taxon>
        <taxon>Chromadorea</taxon>
        <taxon>Rhabditida</taxon>
        <taxon>Rhabditina</taxon>
        <taxon>Rhabditomorpha</taxon>
        <taxon>Strongyloidea</taxon>
        <taxon>Ancylostomatidae</taxon>
        <taxon>Ancylostomatinae</taxon>
        <taxon>Ancylostoma</taxon>
    </lineage>
</organism>
<dbReference type="AlphaFoldDB" id="A0A016T637"/>